<sequence>MATETKNEFEQARLKHLLFKSKLRAILLGANIDEAPVLSEHDCAFGQWMQTYLLKNCKDSPELKELETIHTDMHRLARIVVKNYHAGVEDASKNELRKIEVLGNRIMELLDILEGQC</sequence>
<comment type="caution">
    <text evidence="2">The sequence shown here is derived from an EMBL/GenBank/DDBJ whole genome shotgun (WGS) entry which is preliminary data.</text>
</comment>
<name>A0ABW0EH01_9BACT</name>
<feature type="domain" description="Chemoreceptor zinc-binding" evidence="1">
    <location>
        <begin position="16"/>
        <end position="80"/>
    </location>
</feature>
<organism evidence="2 3">
    <name type="scientific">Adhaeribacter terreus</name>
    <dbReference type="NCBI Taxonomy" id="529703"/>
    <lineage>
        <taxon>Bacteria</taxon>
        <taxon>Pseudomonadati</taxon>
        <taxon>Bacteroidota</taxon>
        <taxon>Cytophagia</taxon>
        <taxon>Cytophagales</taxon>
        <taxon>Hymenobacteraceae</taxon>
        <taxon>Adhaeribacter</taxon>
    </lineage>
</organism>
<keyword evidence="3" id="KW-1185">Reference proteome</keyword>
<dbReference type="EMBL" id="JBHSKT010000012">
    <property type="protein sequence ID" value="MFC5272144.1"/>
    <property type="molecule type" value="Genomic_DNA"/>
</dbReference>
<dbReference type="Pfam" id="PF13682">
    <property type="entry name" value="CZB"/>
    <property type="match status" value="1"/>
</dbReference>
<dbReference type="InterPro" id="IPR025991">
    <property type="entry name" value="Chemoreceptor_zinc-bind_dom"/>
</dbReference>
<evidence type="ECO:0000259" key="1">
    <source>
        <dbReference type="Pfam" id="PF13682"/>
    </source>
</evidence>
<evidence type="ECO:0000313" key="2">
    <source>
        <dbReference type="EMBL" id="MFC5272144.1"/>
    </source>
</evidence>
<proteinExistence type="predicted"/>
<accession>A0ABW0EH01</accession>
<gene>
    <name evidence="2" type="ORF">ACFPIB_16125</name>
</gene>
<dbReference type="RefSeq" id="WP_378018502.1">
    <property type="nucleotide sequence ID" value="NZ_JBHSKT010000012.1"/>
</dbReference>
<dbReference type="Gene3D" id="1.20.120.30">
    <property type="entry name" value="Aspartate receptor, ligand-binding domain"/>
    <property type="match status" value="1"/>
</dbReference>
<evidence type="ECO:0000313" key="3">
    <source>
        <dbReference type="Proteomes" id="UP001596161"/>
    </source>
</evidence>
<reference evidence="3" key="1">
    <citation type="journal article" date="2019" name="Int. J. Syst. Evol. Microbiol.">
        <title>The Global Catalogue of Microorganisms (GCM) 10K type strain sequencing project: providing services to taxonomists for standard genome sequencing and annotation.</title>
        <authorList>
            <consortium name="The Broad Institute Genomics Platform"/>
            <consortium name="The Broad Institute Genome Sequencing Center for Infectious Disease"/>
            <person name="Wu L."/>
            <person name="Ma J."/>
        </authorList>
    </citation>
    <scope>NUCLEOTIDE SEQUENCE [LARGE SCALE GENOMIC DNA]</scope>
    <source>
        <strain evidence="3">KACC 12602</strain>
    </source>
</reference>
<protein>
    <submittedName>
        <fullName evidence="2">CZB domain-containing protein</fullName>
    </submittedName>
</protein>
<dbReference type="Proteomes" id="UP001596161">
    <property type="component" value="Unassembled WGS sequence"/>
</dbReference>